<keyword evidence="2" id="KW-1133">Transmembrane helix</keyword>
<name>A0AAD9AX69_9PEZI</name>
<accession>A0AAD9AX69</accession>
<organism evidence="3 4">
    <name type="scientific">Colletotrichum chrysophilum</name>
    <dbReference type="NCBI Taxonomy" id="1836956"/>
    <lineage>
        <taxon>Eukaryota</taxon>
        <taxon>Fungi</taxon>
        <taxon>Dikarya</taxon>
        <taxon>Ascomycota</taxon>
        <taxon>Pezizomycotina</taxon>
        <taxon>Sordariomycetes</taxon>
        <taxon>Hypocreomycetidae</taxon>
        <taxon>Glomerellales</taxon>
        <taxon>Glomerellaceae</taxon>
        <taxon>Colletotrichum</taxon>
        <taxon>Colletotrichum gloeosporioides species complex</taxon>
    </lineage>
</organism>
<protein>
    <submittedName>
        <fullName evidence="3">Uncharacterized protein</fullName>
    </submittedName>
</protein>
<feature type="transmembrane region" description="Helical" evidence="2">
    <location>
        <begin position="80"/>
        <end position="103"/>
    </location>
</feature>
<sequence>MVNFIRRYLLVCPSFLAFAVTKHKNRLTTIRIGVKKETSSGDTPLYNRLDDDESGNRNLVSKEELDRPSTNKSVATKLSFFILGFLVAMTISAIIAFLVPVGLHDGLRCAESP</sequence>
<feature type="region of interest" description="Disordered" evidence="1">
    <location>
        <begin position="37"/>
        <end position="66"/>
    </location>
</feature>
<comment type="caution">
    <text evidence="3">The sequence shown here is derived from an EMBL/GenBank/DDBJ whole genome shotgun (WGS) entry which is preliminary data.</text>
</comment>
<evidence type="ECO:0000313" key="3">
    <source>
        <dbReference type="EMBL" id="KAK1854305.1"/>
    </source>
</evidence>
<proteinExistence type="predicted"/>
<evidence type="ECO:0000256" key="2">
    <source>
        <dbReference type="SAM" id="Phobius"/>
    </source>
</evidence>
<evidence type="ECO:0000256" key="1">
    <source>
        <dbReference type="SAM" id="MobiDB-lite"/>
    </source>
</evidence>
<dbReference type="AlphaFoldDB" id="A0AAD9AX69"/>
<keyword evidence="2" id="KW-0472">Membrane</keyword>
<keyword evidence="4" id="KW-1185">Reference proteome</keyword>
<reference evidence="3" key="1">
    <citation type="submission" date="2023-01" db="EMBL/GenBank/DDBJ databases">
        <title>Colletotrichum chrysophilum M932 genome sequence.</title>
        <authorList>
            <person name="Baroncelli R."/>
        </authorList>
    </citation>
    <scope>NUCLEOTIDE SEQUENCE</scope>
    <source>
        <strain evidence="3">M932</strain>
    </source>
</reference>
<evidence type="ECO:0000313" key="4">
    <source>
        <dbReference type="Proteomes" id="UP001243330"/>
    </source>
</evidence>
<gene>
    <name evidence="3" type="ORF">CCHR01_03035</name>
</gene>
<dbReference type="EMBL" id="JAQOWY010000039">
    <property type="protein sequence ID" value="KAK1854305.1"/>
    <property type="molecule type" value="Genomic_DNA"/>
</dbReference>
<dbReference type="Proteomes" id="UP001243330">
    <property type="component" value="Unassembled WGS sequence"/>
</dbReference>
<keyword evidence="2" id="KW-0812">Transmembrane</keyword>